<accession>A0A6N9HHW5</accession>
<evidence type="ECO:0000259" key="2">
    <source>
        <dbReference type="Pfam" id="PF25954"/>
    </source>
</evidence>
<gene>
    <name evidence="4" type="ORF">GTP41_14030</name>
</gene>
<reference evidence="4 5" key="1">
    <citation type="submission" date="2019-12" db="EMBL/GenBank/DDBJ databases">
        <title>Novel species isolated from a subtropical stream in China.</title>
        <authorList>
            <person name="Lu H."/>
        </authorList>
    </citation>
    <scope>NUCLEOTIDE SEQUENCE [LARGE SCALE GENOMIC DNA]</scope>
    <source>
        <strain evidence="4 5">DS3</strain>
    </source>
</reference>
<dbReference type="NCBIfam" id="TIGR01730">
    <property type="entry name" value="RND_mfp"/>
    <property type="match status" value="1"/>
</dbReference>
<name>A0A6N9HHW5_9BURK</name>
<dbReference type="InterPro" id="IPR058647">
    <property type="entry name" value="BSH_CzcB-like"/>
</dbReference>
<dbReference type="Gene3D" id="2.40.30.170">
    <property type="match status" value="1"/>
</dbReference>
<dbReference type="InterPro" id="IPR058792">
    <property type="entry name" value="Beta-barrel_RND_2"/>
</dbReference>
<dbReference type="Gene3D" id="2.40.420.20">
    <property type="match status" value="1"/>
</dbReference>
<dbReference type="AlphaFoldDB" id="A0A6N9HHW5"/>
<dbReference type="RefSeq" id="WP_161026187.1">
    <property type="nucleotide sequence ID" value="NZ_WWCJ01000009.1"/>
</dbReference>
<dbReference type="Pfam" id="PF25954">
    <property type="entry name" value="Beta-barrel_RND_2"/>
    <property type="match status" value="1"/>
</dbReference>
<organism evidence="4 5">
    <name type="scientific">Pseudoduganella guangdongensis</name>
    <dbReference type="NCBI Taxonomy" id="2692179"/>
    <lineage>
        <taxon>Bacteria</taxon>
        <taxon>Pseudomonadati</taxon>
        <taxon>Pseudomonadota</taxon>
        <taxon>Betaproteobacteria</taxon>
        <taxon>Burkholderiales</taxon>
        <taxon>Oxalobacteraceae</taxon>
        <taxon>Telluria group</taxon>
        <taxon>Pseudoduganella</taxon>
    </lineage>
</organism>
<dbReference type="EMBL" id="WWCJ01000009">
    <property type="protein sequence ID" value="MYN03211.1"/>
    <property type="molecule type" value="Genomic_DNA"/>
</dbReference>
<sequence length="341" mass="36452">MPDPVRPFLRWRLAAAVALLAAVSAFAWRQWGPLPVSVARLERGPAVDAIYATGTVEPTVMLPLAPRVGGRLAERTVDEGATVRKGQVLARLDDADLAGSVDEQRARLDYSRSQHARAAALAARGFLSSGEAERTKAEMLAAEAALRRVRAQRDYMALLAPADGTIIRRDGEVGQYISPGQAVFVLACCAPLRVTAEIDEEDISRVRVGQPVVLKADALPGKVFDGSVAEITPKGDPVARSYRVRIALAAPGALQTGMTVDANLVVGRRENAILLPASAVQGNAVWIVEGERLRRRAIVPGIRSPQRIEVLQGLDGSERVVAQPGADLAQGRRVRVQAGPR</sequence>
<dbReference type="FunFam" id="2.40.30.170:FF:000010">
    <property type="entry name" value="Efflux RND transporter periplasmic adaptor subunit"/>
    <property type="match status" value="1"/>
</dbReference>
<comment type="caution">
    <text evidence="4">The sequence shown here is derived from an EMBL/GenBank/DDBJ whole genome shotgun (WGS) entry which is preliminary data.</text>
</comment>
<comment type="similarity">
    <text evidence="1">Belongs to the membrane fusion protein (MFP) (TC 8.A.1) family.</text>
</comment>
<dbReference type="Gene3D" id="2.40.50.100">
    <property type="match status" value="1"/>
</dbReference>
<evidence type="ECO:0000259" key="3">
    <source>
        <dbReference type="Pfam" id="PF25973"/>
    </source>
</evidence>
<dbReference type="InterPro" id="IPR006143">
    <property type="entry name" value="RND_pump_MFP"/>
</dbReference>
<evidence type="ECO:0000313" key="4">
    <source>
        <dbReference type="EMBL" id="MYN03211.1"/>
    </source>
</evidence>
<feature type="domain" description="CzcB-like barrel-sandwich hybrid" evidence="3">
    <location>
        <begin position="64"/>
        <end position="187"/>
    </location>
</feature>
<dbReference type="Proteomes" id="UP000448575">
    <property type="component" value="Unassembled WGS sequence"/>
</dbReference>
<evidence type="ECO:0000313" key="5">
    <source>
        <dbReference type="Proteomes" id="UP000448575"/>
    </source>
</evidence>
<dbReference type="PANTHER" id="PTHR30469:SF15">
    <property type="entry name" value="HLYD FAMILY OF SECRETION PROTEINS"/>
    <property type="match status" value="1"/>
</dbReference>
<dbReference type="GO" id="GO:1990281">
    <property type="term" value="C:efflux pump complex"/>
    <property type="evidence" value="ECO:0007669"/>
    <property type="project" value="TreeGrafter"/>
</dbReference>
<keyword evidence="5" id="KW-1185">Reference proteome</keyword>
<dbReference type="Pfam" id="PF25973">
    <property type="entry name" value="BSH_CzcB"/>
    <property type="match status" value="1"/>
</dbReference>
<dbReference type="GO" id="GO:0015562">
    <property type="term" value="F:efflux transmembrane transporter activity"/>
    <property type="evidence" value="ECO:0007669"/>
    <property type="project" value="TreeGrafter"/>
</dbReference>
<evidence type="ECO:0000256" key="1">
    <source>
        <dbReference type="ARBA" id="ARBA00009477"/>
    </source>
</evidence>
<proteinExistence type="inferred from homology"/>
<protein>
    <submittedName>
        <fullName evidence="4">Efflux RND transporter periplasmic adaptor subunit</fullName>
    </submittedName>
</protein>
<dbReference type="SUPFAM" id="SSF111369">
    <property type="entry name" value="HlyD-like secretion proteins"/>
    <property type="match status" value="1"/>
</dbReference>
<dbReference type="PANTHER" id="PTHR30469">
    <property type="entry name" value="MULTIDRUG RESISTANCE PROTEIN MDTA"/>
    <property type="match status" value="1"/>
</dbReference>
<feature type="domain" description="CusB-like beta-barrel" evidence="2">
    <location>
        <begin position="194"/>
        <end position="264"/>
    </location>
</feature>